<feature type="compositionally biased region" description="Low complexity" evidence="16">
    <location>
        <begin position="504"/>
        <end position="534"/>
    </location>
</feature>
<dbReference type="InterPro" id="IPR001506">
    <property type="entry name" value="Peptidase_M12A"/>
</dbReference>
<sequence length="573" mass="65190">MWVFLLAYLAAFGAATILGSEESFDEKLQDGFHLLRSDPNAYDTMEFRRRAHELQEGTYTDYEEPSKDVAKAMELYAESTRGHEGAFAEDVNNDVRVGIALFQGDMMLSKAQADEILEDMEVSMDRRKKRQAYRDHKYPATLWSGGINYAFWNASNSARRVFTKATKMWSEDTCLEFREDSSATDKVWVTDGAGCWSHVGRLGGTQFMSLGHGCGYIGLGLHELGHTIGLWHTQSRHDRDNFISLRWENLQYDWHDQFGKETESTNYNYNITYDYGTVMHYSAGSPHLSTNGQPYMIPHDNKFLPTLGSYILSFYEKLMVNLHYKCLDKCPKESFDKCGNDGFPHPRDCSKCVCPSGYGGRFCKQRPPGCGKELIATDEWQEFQDTVGQENYDRYAANDEFLFCNYWIKAPRGRKIEVIFKNYSADNLGVGGCQWAGVEIKTLKDKRHTGYRFCSADYIGTSLVSEHDIVPIIHFSRVYKVTTTIRYRIHPDGGKQTKPTSKRTPQPKMTTEPETTTTESTTQPSSKKTPLPTSKPKKCLDVLLCNVLKKLGFCKANDIKPEFKAKVCPGVCN</sequence>
<keyword evidence="10" id="KW-1015">Disulfide bond</keyword>
<evidence type="ECO:0000256" key="9">
    <source>
        <dbReference type="ARBA" id="ARBA00023049"/>
    </source>
</evidence>
<gene>
    <name evidence="21" type="primary">NAS-31_33</name>
    <name evidence="20" type="synonym">NAS-31_31</name>
    <name evidence="20" type="ORF">KIN20_010291</name>
    <name evidence="21" type="ORF">KIN20_010307</name>
</gene>
<evidence type="ECO:0000256" key="3">
    <source>
        <dbReference type="ARBA" id="ARBA00022536"/>
    </source>
</evidence>
<dbReference type="InterPro" id="IPR006026">
    <property type="entry name" value="Peptidase_Metallo"/>
</dbReference>
<dbReference type="EMBL" id="JAHQIW010001789">
    <property type="protein sequence ID" value="KAJ1353643.1"/>
    <property type="molecule type" value="Genomic_DNA"/>
</dbReference>
<feature type="binding site" evidence="14">
    <location>
        <position position="222"/>
    </location>
    <ligand>
        <name>Zn(2+)</name>
        <dbReference type="ChEBI" id="CHEBI:29105"/>
        <note>catalytic</note>
    </ligand>
</feature>
<dbReference type="PANTHER" id="PTHR10127">
    <property type="entry name" value="DISCOIDIN, CUB, EGF, LAMININ , AND ZINC METALLOPROTEASE DOMAIN CONTAINING"/>
    <property type="match status" value="1"/>
</dbReference>
<evidence type="ECO:0000256" key="7">
    <source>
        <dbReference type="ARBA" id="ARBA00022801"/>
    </source>
</evidence>
<dbReference type="InterPro" id="IPR017050">
    <property type="entry name" value="Metallopeptidase_nem"/>
</dbReference>
<dbReference type="GO" id="GO:0006508">
    <property type="term" value="P:proteolysis"/>
    <property type="evidence" value="ECO:0007669"/>
    <property type="project" value="UniProtKB-KW"/>
</dbReference>
<feature type="domain" description="CUB" evidence="18">
    <location>
        <begin position="370"/>
        <end position="472"/>
    </location>
</feature>
<dbReference type="InterPro" id="IPR035914">
    <property type="entry name" value="Sperma_CUB_dom_sf"/>
</dbReference>
<dbReference type="AlphaFoldDB" id="A0AAD5MCD5"/>
<dbReference type="GO" id="GO:0004222">
    <property type="term" value="F:metalloendopeptidase activity"/>
    <property type="evidence" value="ECO:0007669"/>
    <property type="project" value="UniProtKB-UniRule"/>
</dbReference>
<feature type="domain" description="Peptidase M12A" evidence="19">
    <location>
        <begin position="131"/>
        <end position="331"/>
    </location>
</feature>
<reference evidence="21" key="1">
    <citation type="submission" date="2021-06" db="EMBL/GenBank/DDBJ databases">
        <title>Parelaphostrongylus tenuis whole genome reference sequence.</title>
        <authorList>
            <person name="Garwood T.J."/>
            <person name="Larsen P.A."/>
            <person name="Fountain-Jones N.M."/>
            <person name="Garbe J.R."/>
            <person name="Macchietto M.G."/>
            <person name="Kania S.A."/>
            <person name="Gerhold R.W."/>
            <person name="Richards J.E."/>
            <person name="Wolf T.M."/>
        </authorList>
    </citation>
    <scope>NUCLEOTIDE SEQUENCE</scope>
    <source>
        <strain evidence="21">MNPRO001-30</strain>
        <tissue evidence="21">Meninges</tissue>
    </source>
</reference>
<evidence type="ECO:0000256" key="5">
    <source>
        <dbReference type="ARBA" id="ARBA00022723"/>
    </source>
</evidence>
<dbReference type="InterPro" id="IPR000859">
    <property type="entry name" value="CUB_dom"/>
</dbReference>
<dbReference type="EMBL" id="JAHQIW010001786">
    <property type="protein sequence ID" value="KAJ1353628.1"/>
    <property type="molecule type" value="Genomic_DNA"/>
</dbReference>
<name>A0AAD5MCD5_PARTN</name>
<dbReference type="GO" id="GO:0018996">
    <property type="term" value="P:molting cycle, collagen and cuticulin-based cuticle"/>
    <property type="evidence" value="ECO:0007669"/>
    <property type="project" value="InterPro"/>
</dbReference>
<keyword evidence="11" id="KW-0325">Glycoprotein</keyword>
<evidence type="ECO:0000313" key="22">
    <source>
        <dbReference type="Proteomes" id="UP001196413"/>
    </source>
</evidence>
<keyword evidence="2 12" id="KW-0964">Secreted</keyword>
<evidence type="ECO:0000259" key="18">
    <source>
        <dbReference type="PROSITE" id="PS01180"/>
    </source>
</evidence>
<dbReference type="SUPFAM" id="SSF49854">
    <property type="entry name" value="Spermadhesin, CUB domain"/>
    <property type="match status" value="1"/>
</dbReference>
<feature type="binding site" evidence="14">
    <location>
        <position position="226"/>
    </location>
    <ligand>
        <name>Zn(2+)</name>
        <dbReference type="ChEBI" id="CHEBI:29105"/>
        <note>catalytic</note>
    </ligand>
</feature>
<keyword evidence="6 17" id="KW-0732">Signal</keyword>
<evidence type="ECO:0000256" key="2">
    <source>
        <dbReference type="ARBA" id="ARBA00022525"/>
    </source>
</evidence>
<protein>
    <recommendedName>
        <fullName evidence="12">Zinc metalloproteinase</fullName>
    </recommendedName>
</protein>
<feature type="binding site" evidence="14">
    <location>
        <position position="232"/>
    </location>
    <ligand>
        <name>Zn(2+)</name>
        <dbReference type="ChEBI" id="CHEBI:29105"/>
        <note>catalytic</note>
    </ligand>
</feature>
<dbReference type="SUPFAM" id="SSF55486">
    <property type="entry name" value="Metalloproteases ('zincins'), catalytic domain"/>
    <property type="match status" value="1"/>
</dbReference>
<dbReference type="PROSITE" id="PS51864">
    <property type="entry name" value="ASTACIN"/>
    <property type="match status" value="1"/>
</dbReference>
<evidence type="ECO:0000313" key="20">
    <source>
        <dbReference type="EMBL" id="KAJ1353628.1"/>
    </source>
</evidence>
<evidence type="ECO:0000256" key="11">
    <source>
        <dbReference type="ARBA" id="ARBA00023180"/>
    </source>
</evidence>
<comment type="caution">
    <text evidence="21">The sequence shown here is derived from an EMBL/GenBank/DDBJ whole genome shotgun (WGS) entry which is preliminary data.</text>
</comment>
<dbReference type="Proteomes" id="UP001196413">
    <property type="component" value="Unassembled WGS sequence"/>
</dbReference>
<dbReference type="PIRSF" id="PIRSF036365">
    <property type="entry name" value="Astacin_nematoda"/>
    <property type="match status" value="1"/>
</dbReference>
<dbReference type="CDD" id="cd04280">
    <property type="entry name" value="ZnMc_astacin_like"/>
    <property type="match status" value="1"/>
</dbReference>
<comment type="subcellular location">
    <subcellularLocation>
        <location evidence="1 12">Secreted</location>
    </subcellularLocation>
</comment>
<feature type="region of interest" description="Disordered" evidence="16">
    <location>
        <begin position="490"/>
        <end position="534"/>
    </location>
</feature>
<dbReference type="InterPro" id="IPR024079">
    <property type="entry name" value="MetalloPept_cat_dom_sf"/>
</dbReference>
<dbReference type="GO" id="GO:0008270">
    <property type="term" value="F:zinc ion binding"/>
    <property type="evidence" value="ECO:0007669"/>
    <property type="project" value="UniProtKB-UniRule"/>
</dbReference>
<keyword evidence="8 14" id="KW-0862">Zinc</keyword>
<dbReference type="PRINTS" id="PR00480">
    <property type="entry name" value="ASTACIN"/>
</dbReference>
<evidence type="ECO:0000256" key="1">
    <source>
        <dbReference type="ARBA" id="ARBA00004613"/>
    </source>
</evidence>
<organism evidence="21 22">
    <name type="scientific">Parelaphostrongylus tenuis</name>
    <name type="common">Meningeal worm</name>
    <dbReference type="NCBI Taxonomy" id="148309"/>
    <lineage>
        <taxon>Eukaryota</taxon>
        <taxon>Metazoa</taxon>
        <taxon>Ecdysozoa</taxon>
        <taxon>Nematoda</taxon>
        <taxon>Chromadorea</taxon>
        <taxon>Rhabditida</taxon>
        <taxon>Rhabditina</taxon>
        <taxon>Rhabditomorpha</taxon>
        <taxon>Strongyloidea</taxon>
        <taxon>Metastrongylidae</taxon>
        <taxon>Parelaphostrongylus</taxon>
    </lineage>
</organism>
<keyword evidence="22" id="KW-1185">Reference proteome</keyword>
<proteinExistence type="predicted"/>
<evidence type="ECO:0000256" key="4">
    <source>
        <dbReference type="ARBA" id="ARBA00022670"/>
    </source>
</evidence>
<keyword evidence="4 14" id="KW-0645">Protease</keyword>
<dbReference type="InterPro" id="IPR034035">
    <property type="entry name" value="Astacin-like_dom"/>
</dbReference>
<comment type="caution">
    <text evidence="13">Lacks conserved residue(s) required for the propagation of feature annotation.</text>
</comment>
<feature type="signal peptide" evidence="17">
    <location>
        <begin position="1"/>
        <end position="15"/>
    </location>
</feature>
<accession>A0AAD5MCD5</accession>
<evidence type="ECO:0000256" key="13">
    <source>
        <dbReference type="PROSITE-ProRule" id="PRU00059"/>
    </source>
</evidence>
<evidence type="ECO:0000256" key="12">
    <source>
        <dbReference type="PIRNR" id="PIRNR036365"/>
    </source>
</evidence>
<dbReference type="Pfam" id="PF01400">
    <property type="entry name" value="Astacin"/>
    <property type="match status" value="1"/>
</dbReference>
<evidence type="ECO:0000256" key="16">
    <source>
        <dbReference type="SAM" id="MobiDB-lite"/>
    </source>
</evidence>
<keyword evidence="5 14" id="KW-0479">Metal-binding</keyword>
<evidence type="ECO:0000256" key="8">
    <source>
        <dbReference type="ARBA" id="ARBA00022833"/>
    </source>
</evidence>
<feature type="chain" id="PRO_5042441332" description="Zinc metalloproteinase" evidence="17">
    <location>
        <begin position="16"/>
        <end position="573"/>
    </location>
</feature>
<dbReference type="Gene3D" id="3.40.390.10">
    <property type="entry name" value="Collagenase (Catalytic Domain)"/>
    <property type="match status" value="1"/>
</dbReference>
<dbReference type="PROSITE" id="PS01180">
    <property type="entry name" value="CUB"/>
    <property type="match status" value="1"/>
</dbReference>
<feature type="active site" evidence="14">
    <location>
        <position position="223"/>
    </location>
</feature>
<evidence type="ECO:0000256" key="17">
    <source>
        <dbReference type="SAM" id="SignalP"/>
    </source>
</evidence>
<evidence type="ECO:0000256" key="14">
    <source>
        <dbReference type="PROSITE-ProRule" id="PRU01211"/>
    </source>
</evidence>
<evidence type="ECO:0000313" key="21">
    <source>
        <dbReference type="EMBL" id="KAJ1353643.1"/>
    </source>
</evidence>
<dbReference type="SMART" id="SM00235">
    <property type="entry name" value="ZnMc"/>
    <property type="match status" value="1"/>
</dbReference>
<comment type="cofactor">
    <cofactor evidence="14 15">
        <name>Zn(2+)</name>
        <dbReference type="ChEBI" id="CHEBI:29105"/>
    </cofactor>
    <text evidence="14 15">Binds 1 zinc ion per subunit.</text>
</comment>
<dbReference type="GO" id="GO:0005576">
    <property type="term" value="C:extracellular region"/>
    <property type="evidence" value="ECO:0007669"/>
    <property type="project" value="UniProtKB-SubCell"/>
</dbReference>
<keyword evidence="3" id="KW-0245">EGF-like domain</keyword>
<evidence type="ECO:0000259" key="19">
    <source>
        <dbReference type="PROSITE" id="PS51864"/>
    </source>
</evidence>
<keyword evidence="9 14" id="KW-0482">Metalloprotease</keyword>
<keyword evidence="7 14" id="KW-0378">Hydrolase</keyword>
<evidence type="ECO:0000256" key="15">
    <source>
        <dbReference type="RuleBase" id="RU361183"/>
    </source>
</evidence>
<evidence type="ECO:0000256" key="10">
    <source>
        <dbReference type="ARBA" id="ARBA00023157"/>
    </source>
</evidence>
<dbReference type="PANTHER" id="PTHR10127:SF793">
    <property type="entry name" value="ZINC METALLOPROTEINASE NAS-31"/>
    <property type="match status" value="1"/>
</dbReference>
<evidence type="ECO:0000256" key="6">
    <source>
        <dbReference type="ARBA" id="ARBA00022729"/>
    </source>
</evidence>